<gene>
    <name evidence="2" type="ORF">E2C01_058577</name>
</gene>
<evidence type="ECO:0000313" key="2">
    <source>
        <dbReference type="EMBL" id="MPC64461.1"/>
    </source>
</evidence>
<reference evidence="2 3" key="1">
    <citation type="submission" date="2019-05" db="EMBL/GenBank/DDBJ databases">
        <title>Another draft genome of Portunus trituberculatus and its Hox gene families provides insights of decapod evolution.</title>
        <authorList>
            <person name="Jeong J.-H."/>
            <person name="Song I."/>
            <person name="Kim S."/>
            <person name="Choi T."/>
            <person name="Kim D."/>
            <person name="Ryu S."/>
            <person name="Kim W."/>
        </authorList>
    </citation>
    <scope>NUCLEOTIDE SEQUENCE [LARGE SCALE GENOMIC DNA]</scope>
    <source>
        <tissue evidence="2">Muscle</tissue>
    </source>
</reference>
<dbReference type="EMBL" id="VSRR010022131">
    <property type="protein sequence ID" value="MPC64461.1"/>
    <property type="molecule type" value="Genomic_DNA"/>
</dbReference>
<comment type="caution">
    <text evidence="2">The sequence shown here is derived from an EMBL/GenBank/DDBJ whole genome shotgun (WGS) entry which is preliminary data.</text>
</comment>
<organism evidence="2 3">
    <name type="scientific">Portunus trituberculatus</name>
    <name type="common">Swimming crab</name>
    <name type="synonym">Neptunus trituberculatus</name>
    <dbReference type="NCBI Taxonomy" id="210409"/>
    <lineage>
        <taxon>Eukaryota</taxon>
        <taxon>Metazoa</taxon>
        <taxon>Ecdysozoa</taxon>
        <taxon>Arthropoda</taxon>
        <taxon>Crustacea</taxon>
        <taxon>Multicrustacea</taxon>
        <taxon>Malacostraca</taxon>
        <taxon>Eumalacostraca</taxon>
        <taxon>Eucarida</taxon>
        <taxon>Decapoda</taxon>
        <taxon>Pleocyemata</taxon>
        <taxon>Brachyura</taxon>
        <taxon>Eubrachyura</taxon>
        <taxon>Portunoidea</taxon>
        <taxon>Portunidae</taxon>
        <taxon>Portuninae</taxon>
        <taxon>Portunus</taxon>
    </lineage>
</organism>
<evidence type="ECO:0000313" key="3">
    <source>
        <dbReference type="Proteomes" id="UP000324222"/>
    </source>
</evidence>
<keyword evidence="1" id="KW-0812">Transmembrane</keyword>
<keyword evidence="1" id="KW-0472">Membrane</keyword>
<sequence>MYTGHPSAGYTKATLPHCYTAALHSLTRLGSDLSYLLLSQRQAVSHFVPKHPLMNLSSSFASLFSASLLFLIHLPHCLVVTLSFSSSTYASASSSTDDSCNRLKVRFLFTIFSVILTPSVP</sequence>
<accession>A0A5B7GVY6</accession>
<name>A0A5B7GVY6_PORTR</name>
<keyword evidence="3" id="KW-1185">Reference proteome</keyword>
<feature type="transmembrane region" description="Helical" evidence="1">
    <location>
        <begin position="60"/>
        <end position="82"/>
    </location>
</feature>
<dbReference type="AlphaFoldDB" id="A0A5B7GVY6"/>
<dbReference type="Proteomes" id="UP000324222">
    <property type="component" value="Unassembled WGS sequence"/>
</dbReference>
<protein>
    <submittedName>
        <fullName evidence="2">Uncharacterized protein</fullName>
    </submittedName>
</protein>
<feature type="transmembrane region" description="Helical" evidence="1">
    <location>
        <begin position="103"/>
        <end position="120"/>
    </location>
</feature>
<evidence type="ECO:0000256" key="1">
    <source>
        <dbReference type="SAM" id="Phobius"/>
    </source>
</evidence>
<keyword evidence="1" id="KW-1133">Transmembrane helix</keyword>
<proteinExistence type="predicted"/>